<evidence type="ECO:0000313" key="7">
    <source>
        <dbReference type="Proteomes" id="UP000283530"/>
    </source>
</evidence>
<dbReference type="STRING" id="337451.A0A3S3MV83"/>
<evidence type="ECO:0000256" key="3">
    <source>
        <dbReference type="ARBA" id="ARBA00022989"/>
    </source>
</evidence>
<evidence type="ECO:0000256" key="4">
    <source>
        <dbReference type="ARBA" id="ARBA00023136"/>
    </source>
</evidence>
<evidence type="ECO:0000256" key="1">
    <source>
        <dbReference type="ARBA" id="ARBA00004141"/>
    </source>
</evidence>
<protein>
    <submittedName>
        <fullName evidence="6">Light-harvesting complex-like protein 3 isotype 1, chloroplastic</fullName>
    </submittedName>
</protein>
<keyword evidence="3 5" id="KW-1133">Transmembrane helix</keyword>
<dbReference type="GO" id="GO:0016020">
    <property type="term" value="C:membrane"/>
    <property type="evidence" value="ECO:0007669"/>
    <property type="project" value="UniProtKB-SubCell"/>
</dbReference>
<dbReference type="SUPFAM" id="SSF103511">
    <property type="entry name" value="Chlorophyll a-b binding protein"/>
    <property type="match status" value="1"/>
</dbReference>
<proteinExistence type="predicted"/>
<reference evidence="6 7" key="1">
    <citation type="journal article" date="2019" name="Nat. Plants">
        <title>Stout camphor tree genome fills gaps in understanding of flowering plant genome evolution.</title>
        <authorList>
            <person name="Chaw S.M."/>
            <person name="Liu Y.C."/>
            <person name="Wu Y.W."/>
            <person name="Wang H.Y."/>
            <person name="Lin C.I."/>
            <person name="Wu C.S."/>
            <person name="Ke H.M."/>
            <person name="Chang L.Y."/>
            <person name="Hsu C.Y."/>
            <person name="Yang H.T."/>
            <person name="Sudianto E."/>
            <person name="Hsu M.H."/>
            <person name="Wu K.P."/>
            <person name="Wang L.N."/>
            <person name="Leebens-Mack J.H."/>
            <person name="Tsai I.J."/>
        </authorList>
    </citation>
    <scope>NUCLEOTIDE SEQUENCE [LARGE SCALE GENOMIC DNA]</scope>
    <source>
        <strain evidence="7">cv. Chaw 1501</strain>
        <tissue evidence="6">Young leaves</tissue>
    </source>
</reference>
<comment type="subcellular location">
    <subcellularLocation>
        <location evidence="1">Membrane</location>
        <topology evidence="1">Multi-pass membrane protein</topology>
    </subcellularLocation>
</comment>
<dbReference type="OrthoDB" id="566010at2759"/>
<sequence>MERSRIQITQCGPHLSDASCASGPWSTRDYFICYQYLNHPLHHLLCHLQIQNHFSEVQKLLCDSLSLSLSPMALFSPPNLQNLSAFSAKPISPLKPQFLLLSKKHNFSLVLPRATENGGGMVGSAALEEKLDKKEEASPPDLGKKEEALGMNGSATALKFQNRSWVGGTWDLKQFSKDGKTNWDAVIDAEAKRRKWLEDNPESSSNEDPIVFDTSIIPWWAWMKRFHLPEAELLNGRAAMIGFFMAYLVDSLTGVGLVDQMGNFFCKTLLFVAVVGVLLIRKNEDIDSLKKLFEETTLYDKQWQAAWKDESTSSLKKD</sequence>
<evidence type="ECO:0000313" key="6">
    <source>
        <dbReference type="EMBL" id="RWR86773.1"/>
    </source>
</evidence>
<organism evidence="6 7">
    <name type="scientific">Cinnamomum micranthum f. kanehirae</name>
    <dbReference type="NCBI Taxonomy" id="337451"/>
    <lineage>
        <taxon>Eukaryota</taxon>
        <taxon>Viridiplantae</taxon>
        <taxon>Streptophyta</taxon>
        <taxon>Embryophyta</taxon>
        <taxon>Tracheophyta</taxon>
        <taxon>Spermatophyta</taxon>
        <taxon>Magnoliopsida</taxon>
        <taxon>Magnoliidae</taxon>
        <taxon>Laurales</taxon>
        <taxon>Lauraceae</taxon>
        <taxon>Cinnamomum</taxon>
    </lineage>
</organism>
<accession>A0A3S3MV83</accession>
<dbReference type="Proteomes" id="UP000283530">
    <property type="component" value="Unassembled WGS sequence"/>
</dbReference>
<evidence type="ECO:0000256" key="5">
    <source>
        <dbReference type="SAM" id="Phobius"/>
    </source>
</evidence>
<keyword evidence="7" id="KW-1185">Reference proteome</keyword>
<dbReference type="AlphaFoldDB" id="A0A3S3MV83"/>
<evidence type="ECO:0000256" key="2">
    <source>
        <dbReference type="ARBA" id="ARBA00022692"/>
    </source>
</evidence>
<dbReference type="PANTHER" id="PTHR14154">
    <property type="entry name" value="UPF0041 BRAIN PROTEIN 44-RELATED"/>
    <property type="match status" value="1"/>
</dbReference>
<keyword evidence="2 5" id="KW-0812">Transmembrane</keyword>
<gene>
    <name evidence="6" type="ORF">CKAN_01568800</name>
</gene>
<dbReference type="EMBL" id="QPKB01000006">
    <property type="protein sequence ID" value="RWR86773.1"/>
    <property type="molecule type" value="Genomic_DNA"/>
</dbReference>
<comment type="caution">
    <text evidence="6">The sequence shown here is derived from an EMBL/GenBank/DDBJ whole genome shotgun (WGS) entry which is preliminary data.</text>
</comment>
<feature type="transmembrane region" description="Helical" evidence="5">
    <location>
        <begin position="261"/>
        <end position="280"/>
    </location>
</feature>
<keyword evidence="4 5" id="KW-0472">Membrane</keyword>
<feature type="transmembrane region" description="Helical" evidence="5">
    <location>
        <begin position="233"/>
        <end position="249"/>
    </location>
</feature>
<name>A0A3S3MV83_9MAGN</name>